<reference evidence="2 3" key="1">
    <citation type="submission" date="2021-12" db="EMBL/GenBank/DDBJ databases">
        <title>Genome sequencing of bacteria with rrn-lacking chromosome and rrn-plasmid.</title>
        <authorList>
            <person name="Anda M."/>
            <person name="Iwasaki W."/>
        </authorList>
    </citation>
    <scope>NUCLEOTIDE SEQUENCE [LARGE SCALE GENOMIC DNA]</scope>
    <source>
        <strain evidence="2 3">DSM 100852</strain>
    </source>
</reference>
<dbReference type="Gene3D" id="3.40.630.30">
    <property type="match status" value="1"/>
</dbReference>
<evidence type="ECO:0000313" key="2">
    <source>
        <dbReference type="EMBL" id="BDD10637.1"/>
    </source>
</evidence>
<feature type="domain" description="N-acetyltransferase" evidence="1">
    <location>
        <begin position="116"/>
        <end position="244"/>
    </location>
</feature>
<evidence type="ECO:0000259" key="1">
    <source>
        <dbReference type="PROSITE" id="PS51186"/>
    </source>
</evidence>
<dbReference type="GO" id="GO:0016747">
    <property type="term" value="F:acyltransferase activity, transferring groups other than amino-acyl groups"/>
    <property type="evidence" value="ECO:0007669"/>
    <property type="project" value="InterPro"/>
</dbReference>
<name>A0AAU9CU98_9BACT</name>
<accession>A0AAU9CU98</accession>
<dbReference type="Pfam" id="PF00583">
    <property type="entry name" value="Acetyltransf_1"/>
    <property type="match status" value="1"/>
</dbReference>
<dbReference type="PROSITE" id="PS51186">
    <property type="entry name" value="GNAT"/>
    <property type="match status" value="1"/>
</dbReference>
<protein>
    <recommendedName>
        <fullName evidence="1">N-acetyltransferase domain-containing protein</fullName>
    </recommendedName>
</protein>
<organism evidence="2 3">
    <name type="scientific">Fulvitalea axinellae</name>
    <dbReference type="NCBI Taxonomy" id="1182444"/>
    <lineage>
        <taxon>Bacteria</taxon>
        <taxon>Pseudomonadati</taxon>
        <taxon>Bacteroidota</taxon>
        <taxon>Cytophagia</taxon>
        <taxon>Cytophagales</taxon>
        <taxon>Persicobacteraceae</taxon>
        <taxon>Fulvitalea</taxon>
    </lineage>
</organism>
<dbReference type="EMBL" id="AP025314">
    <property type="protein sequence ID" value="BDD10637.1"/>
    <property type="molecule type" value="Genomic_DNA"/>
</dbReference>
<sequence length="244" mass="27756">MEMIPQSIKSNIDNLTSLWRVTSGAHLNADARYDHCFVPFSQWPNRLWFRNKPTKDDLAQARKVLASMPDGMIVPSWEIYGESMRPEFETAGFEKLFSQIGMSMPVPETTPTVPDIVLRPVRNETDAKLWCDFFEESFGYRIGENILAHTWNDVSYYLVFQDSIPSGCLLLHFSGDTVGFHAMGITKTMRKKGIAEKAMWIGLETAKQKGSTLATLQASDMGKGVYERIGFKSEFVMDNFKTRE</sequence>
<dbReference type="AlphaFoldDB" id="A0AAU9CU98"/>
<dbReference type="InterPro" id="IPR016181">
    <property type="entry name" value="Acyl_CoA_acyltransferase"/>
</dbReference>
<keyword evidence="3" id="KW-1185">Reference proteome</keyword>
<dbReference type="RefSeq" id="WP_338392180.1">
    <property type="nucleotide sequence ID" value="NZ_AP025314.1"/>
</dbReference>
<evidence type="ECO:0000313" key="3">
    <source>
        <dbReference type="Proteomes" id="UP001348817"/>
    </source>
</evidence>
<dbReference type="Proteomes" id="UP001348817">
    <property type="component" value="Chromosome"/>
</dbReference>
<dbReference type="InterPro" id="IPR000182">
    <property type="entry name" value="GNAT_dom"/>
</dbReference>
<gene>
    <name evidence="2" type="ORF">FUAX_30690</name>
</gene>
<dbReference type="SUPFAM" id="SSF55729">
    <property type="entry name" value="Acyl-CoA N-acyltransferases (Nat)"/>
    <property type="match status" value="1"/>
</dbReference>
<proteinExistence type="predicted"/>
<dbReference type="KEGG" id="fax:FUAX_30690"/>